<sequence>MMNIIGRVFGGVRRKEMIVGGQTYEVATFSGSIKKIVGLDTMVKRAKYKKIVITDSNFKRLFVYQRNIPEYLRGQVVFALVGSNQMNDSVLDIRCLFWSPLKGWENVGLNQEFTLNGSCTFISDKL</sequence>
<dbReference type="AlphaFoldDB" id="A0A0G0SJM7"/>
<proteinExistence type="predicted"/>
<dbReference type="STRING" id="1619037.UT67_C0005G0032"/>
<evidence type="ECO:0000313" key="1">
    <source>
        <dbReference type="EMBL" id="KKR34920.1"/>
    </source>
</evidence>
<reference evidence="1 2" key="1">
    <citation type="journal article" date="2015" name="Nature">
        <title>rRNA introns, odd ribosomes, and small enigmatic genomes across a large radiation of phyla.</title>
        <authorList>
            <person name="Brown C.T."/>
            <person name="Hug L.A."/>
            <person name="Thomas B.C."/>
            <person name="Sharon I."/>
            <person name="Castelle C.J."/>
            <person name="Singh A."/>
            <person name="Wilkins M.J."/>
            <person name="Williams K.H."/>
            <person name="Banfield J.F."/>
        </authorList>
    </citation>
    <scope>NUCLEOTIDE SEQUENCE [LARGE SCALE GENOMIC DNA]</scope>
</reference>
<comment type="caution">
    <text evidence="1">The sequence shown here is derived from an EMBL/GenBank/DDBJ whole genome shotgun (WGS) entry which is preliminary data.</text>
</comment>
<dbReference type="Proteomes" id="UP000034855">
    <property type="component" value="Unassembled WGS sequence"/>
</dbReference>
<organism evidence="1 2">
    <name type="scientific">Candidatus Magasanikbacteria bacterium GW2011_GWA2_40_10</name>
    <dbReference type="NCBI Taxonomy" id="1619037"/>
    <lineage>
        <taxon>Bacteria</taxon>
        <taxon>Candidatus Magasanikiibacteriota</taxon>
    </lineage>
</organism>
<name>A0A0G0SJM7_9BACT</name>
<evidence type="ECO:0000313" key="2">
    <source>
        <dbReference type="Proteomes" id="UP000034855"/>
    </source>
</evidence>
<dbReference type="EMBL" id="LBXR01000005">
    <property type="protein sequence ID" value="KKR34920.1"/>
    <property type="molecule type" value="Genomic_DNA"/>
</dbReference>
<gene>
    <name evidence="1" type="ORF">UT67_C0005G0032</name>
</gene>
<protein>
    <submittedName>
        <fullName evidence="1">Uncharacterized protein</fullName>
    </submittedName>
</protein>
<accession>A0A0G0SJM7</accession>